<dbReference type="KEGG" id="caua:113109209"/>
<dbReference type="GeneID" id="113109209"/>
<dbReference type="Pfam" id="PF18758">
    <property type="entry name" value="KDZ"/>
    <property type="match status" value="1"/>
</dbReference>
<dbReference type="AlphaFoldDB" id="A0A6P6Q5A7"/>
<evidence type="ECO:0000313" key="1">
    <source>
        <dbReference type="Proteomes" id="UP000515129"/>
    </source>
</evidence>
<dbReference type="RefSeq" id="XP_026128653.1">
    <property type="nucleotide sequence ID" value="XM_026272868.1"/>
</dbReference>
<name>A0A6P6Q5A7_CARAU</name>
<proteinExistence type="predicted"/>
<protein>
    <submittedName>
        <fullName evidence="2">Uncharacterized protein LOC113109209</fullName>
    </submittedName>
</protein>
<sequence length="284" mass="33021">MAEKLPELQPLTMMKPFLSVMHAKAHTGKCEVRWGGRSQDGAGNTVGEEVEQVNSFLSRAALTTKYMTKSGRADMITVLAMAWNRRKEESLHKTLVKRFIKSTQRAEMEAANLESLKQELNISMDDADQWVFDVKQWAASERQSTHSSQEELQREIDEMIYSIRRKKHDLYRQNDSNQTRQRKRRRLSELKKTLQEKILQYNTLPGCEEKIDTKAACCLSDDFILPWEAQGDVVSLRLKRQLFDQVMLVRRMEEEKIIIVKEMTQHYQHLKKNIGQTGHPPSGN</sequence>
<dbReference type="OrthoDB" id="8918583at2759"/>
<dbReference type="PANTHER" id="PTHR33104">
    <property type="entry name" value="SI:DKEY-29D5.2"/>
    <property type="match status" value="1"/>
</dbReference>
<dbReference type="Proteomes" id="UP000515129">
    <property type="component" value="Chromosome 9"/>
</dbReference>
<gene>
    <name evidence="2" type="primary">LOC113109209</name>
</gene>
<reference evidence="2" key="1">
    <citation type="submission" date="2025-08" db="UniProtKB">
        <authorList>
            <consortium name="RefSeq"/>
        </authorList>
    </citation>
    <scope>IDENTIFICATION</scope>
    <source>
        <strain evidence="2">Wakin</strain>
        <tissue evidence="2">Muscle</tissue>
    </source>
</reference>
<organism evidence="1 2">
    <name type="scientific">Carassius auratus</name>
    <name type="common">Goldfish</name>
    <dbReference type="NCBI Taxonomy" id="7957"/>
    <lineage>
        <taxon>Eukaryota</taxon>
        <taxon>Metazoa</taxon>
        <taxon>Chordata</taxon>
        <taxon>Craniata</taxon>
        <taxon>Vertebrata</taxon>
        <taxon>Euteleostomi</taxon>
        <taxon>Actinopterygii</taxon>
        <taxon>Neopterygii</taxon>
        <taxon>Teleostei</taxon>
        <taxon>Ostariophysi</taxon>
        <taxon>Cypriniformes</taxon>
        <taxon>Cyprinidae</taxon>
        <taxon>Cyprininae</taxon>
        <taxon>Carassius</taxon>
    </lineage>
</organism>
<accession>A0A6P6Q5A7</accession>
<evidence type="ECO:0000313" key="2">
    <source>
        <dbReference type="RefSeq" id="XP_026128653.1"/>
    </source>
</evidence>
<dbReference type="PANTHER" id="PTHR33104:SF2">
    <property type="entry name" value="CXC3 LIKE CYSTEINE CLUSTER DOMAIN-CONTAINING PROTEIN"/>
    <property type="match status" value="1"/>
</dbReference>
<keyword evidence="1" id="KW-1185">Reference proteome</keyword>
<dbReference type="InterPro" id="IPR040521">
    <property type="entry name" value="KDZ"/>
</dbReference>